<feature type="region of interest" description="Disordered" evidence="1">
    <location>
        <begin position="86"/>
        <end position="118"/>
    </location>
</feature>
<organism evidence="2 3">
    <name type="scientific">Oedothorax gibbosus</name>
    <dbReference type="NCBI Taxonomy" id="931172"/>
    <lineage>
        <taxon>Eukaryota</taxon>
        <taxon>Metazoa</taxon>
        <taxon>Ecdysozoa</taxon>
        <taxon>Arthropoda</taxon>
        <taxon>Chelicerata</taxon>
        <taxon>Arachnida</taxon>
        <taxon>Araneae</taxon>
        <taxon>Araneomorphae</taxon>
        <taxon>Entelegynae</taxon>
        <taxon>Araneoidea</taxon>
        <taxon>Linyphiidae</taxon>
        <taxon>Erigoninae</taxon>
        <taxon>Oedothorax</taxon>
    </lineage>
</organism>
<reference evidence="2 3" key="1">
    <citation type="journal article" date="2022" name="Nat. Ecol. Evol.">
        <title>A masculinizing supergene underlies an exaggerated male reproductive morph in a spider.</title>
        <authorList>
            <person name="Hendrickx F."/>
            <person name="De Corte Z."/>
            <person name="Sonet G."/>
            <person name="Van Belleghem S.M."/>
            <person name="Kostlbacher S."/>
            <person name="Vangestel C."/>
        </authorList>
    </citation>
    <scope>NUCLEOTIDE SEQUENCE [LARGE SCALE GENOMIC DNA]</scope>
    <source>
        <strain evidence="2">W744_W776</strain>
    </source>
</reference>
<evidence type="ECO:0000313" key="2">
    <source>
        <dbReference type="EMBL" id="KAG8202026.1"/>
    </source>
</evidence>
<dbReference type="AlphaFoldDB" id="A0AAV6W278"/>
<comment type="caution">
    <text evidence="2">The sequence shown here is derived from an EMBL/GenBank/DDBJ whole genome shotgun (WGS) entry which is preliminary data.</text>
</comment>
<evidence type="ECO:0000256" key="1">
    <source>
        <dbReference type="SAM" id="MobiDB-lite"/>
    </source>
</evidence>
<accession>A0AAV6W278</accession>
<keyword evidence="3" id="KW-1185">Reference proteome</keyword>
<name>A0AAV6W278_9ARAC</name>
<gene>
    <name evidence="2" type="ORF">JTE90_010397</name>
</gene>
<sequence>MAFRYRIDTSRWSAECNELFFGQSYGTNQSENSIFLSTDKFGNQDYIRKPHARSAVMEGSFRVHCKSRVFLKRDCCSQKLANLDLSSSSSDEVVQAVRRKPKKRLKRKGYPNAPPPAIPRPHHYSHPWVSAFFLPYP</sequence>
<dbReference type="EMBL" id="JAFNEN010000001">
    <property type="protein sequence ID" value="KAG8202026.1"/>
    <property type="molecule type" value="Genomic_DNA"/>
</dbReference>
<proteinExistence type="predicted"/>
<protein>
    <submittedName>
        <fullName evidence="2">Uncharacterized protein</fullName>
    </submittedName>
</protein>
<evidence type="ECO:0000313" key="3">
    <source>
        <dbReference type="Proteomes" id="UP000827092"/>
    </source>
</evidence>
<feature type="compositionally biased region" description="Basic residues" evidence="1">
    <location>
        <begin position="97"/>
        <end position="109"/>
    </location>
</feature>
<dbReference type="Proteomes" id="UP000827092">
    <property type="component" value="Unassembled WGS sequence"/>
</dbReference>